<dbReference type="GO" id="GO:0005886">
    <property type="term" value="C:plasma membrane"/>
    <property type="evidence" value="ECO:0007669"/>
    <property type="project" value="UniProtKB-SubCell"/>
</dbReference>
<evidence type="ECO:0000256" key="6">
    <source>
        <dbReference type="SAM" id="Phobius"/>
    </source>
</evidence>
<dbReference type="EMBL" id="VIGH01000001">
    <property type="protein sequence ID" value="TQF74642.1"/>
    <property type="molecule type" value="Genomic_DNA"/>
</dbReference>
<dbReference type="AlphaFoldDB" id="A0A541BQP2"/>
<feature type="transmembrane region" description="Helical" evidence="6">
    <location>
        <begin position="377"/>
        <end position="401"/>
    </location>
</feature>
<dbReference type="Proteomes" id="UP000316256">
    <property type="component" value="Unassembled WGS sequence"/>
</dbReference>
<dbReference type="InterPro" id="IPR036259">
    <property type="entry name" value="MFS_trans_sf"/>
</dbReference>
<keyword evidence="5 6" id="KW-0472">Membrane</keyword>
<feature type="transmembrane region" description="Helical" evidence="6">
    <location>
        <begin position="62"/>
        <end position="80"/>
    </location>
</feature>
<reference evidence="8 9" key="1">
    <citation type="submission" date="2019-06" db="EMBL/GenBank/DDBJ databases">
        <title>Rhodococcus spaelei sp. nov., isolated from a cave.</title>
        <authorList>
            <person name="Lee S.D."/>
        </authorList>
    </citation>
    <scope>NUCLEOTIDE SEQUENCE [LARGE SCALE GENOMIC DNA]</scope>
    <source>
        <strain evidence="8 9">C9-5</strain>
    </source>
</reference>
<dbReference type="InterPro" id="IPR020846">
    <property type="entry name" value="MFS_dom"/>
</dbReference>
<evidence type="ECO:0000256" key="3">
    <source>
        <dbReference type="ARBA" id="ARBA00022692"/>
    </source>
</evidence>
<feature type="transmembrane region" description="Helical" evidence="6">
    <location>
        <begin position="146"/>
        <end position="167"/>
    </location>
</feature>
<keyword evidence="4 6" id="KW-1133">Transmembrane helix</keyword>
<accession>A0A541BQP2</accession>
<feature type="transmembrane region" description="Helical" evidence="6">
    <location>
        <begin position="210"/>
        <end position="231"/>
    </location>
</feature>
<evidence type="ECO:0000259" key="7">
    <source>
        <dbReference type="PROSITE" id="PS50850"/>
    </source>
</evidence>
<feature type="domain" description="Major facilitator superfamily (MFS) profile" evidence="7">
    <location>
        <begin position="26"/>
        <end position="485"/>
    </location>
</feature>
<comment type="caution">
    <text evidence="8">The sequence shown here is derived from an EMBL/GenBank/DDBJ whole genome shotgun (WGS) entry which is preliminary data.</text>
</comment>
<dbReference type="OrthoDB" id="8878955at2"/>
<dbReference type="PROSITE" id="PS50850">
    <property type="entry name" value="MFS"/>
    <property type="match status" value="1"/>
</dbReference>
<evidence type="ECO:0000256" key="2">
    <source>
        <dbReference type="ARBA" id="ARBA00022448"/>
    </source>
</evidence>
<dbReference type="PANTHER" id="PTHR23501:SF197">
    <property type="entry name" value="COMD"/>
    <property type="match status" value="1"/>
</dbReference>
<feature type="transmembrane region" description="Helical" evidence="6">
    <location>
        <begin position="92"/>
        <end position="111"/>
    </location>
</feature>
<dbReference type="SUPFAM" id="SSF103473">
    <property type="entry name" value="MFS general substrate transporter"/>
    <property type="match status" value="1"/>
</dbReference>
<feature type="transmembrane region" description="Helical" evidence="6">
    <location>
        <begin position="243"/>
        <end position="263"/>
    </location>
</feature>
<dbReference type="InterPro" id="IPR011701">
    <property type="entry name" value="MFS"/>
</dbReference>
<feature type="transmembrane region" description="Helical" evidence="6">
    <location>
        <begin position="278"/>
        <end position="303"/>
    </location>
</feature>
<comment type="subcellular location">
    <subcellularLocation>
        <location evidence="1">Cell membrane</location>
        <topology evidence="1">Multi-pass membrane protein</topology>
    </subcellularLocation>
</comment>
<evidence type="ECO:0000256" key="5">
    <source>
        <dbReference type="ARBA" id="ARBA00023136"/>
    </source>
</evidence>
<sequence length="505" mass="52250">MVAHAQPADLPGPPSAAAQRWTPRLVFSLASIVLLLEMLAVSYMMISMALPAISAHYQTTQGAWLLTSFLLLGAVTAPLIGKLADMYGKRKLLLACVAGAALGSFVSAIASSYGVLIAGRALSGLLVPCLFLSYSLIRDVFPPKTIALAVSIATSGMGLIAIPAPFLTGWLIDNHGFRSIFWFFVIGLVVLGAMIVVSTDESTVRLRSSLDLVGAVLLGAGIAGVLVAVSFGPTWGWRSGSTLSYLVGGAALLVAWSVSAKVVREPLIDLKVLGKRPVLLTAVGAGFVYGSSGLFTILLPMLAMTPAVLGLGYGFGVSAEGFAIFQAPIGGMVVVGGLIVGMLVGRNVRPRPLMIIGLLGMAAGFLLTAFAHDDKGLLIAFAGLFGTGMGMAYASIPNLLIEAVPPQLQASTASIVGVFQSVFPAILPVIAFTVMNNSHIAPIPLEMTQGVVFYTDKGFQIAFLIGAVAAVLGALVALALPRRIEQLSVPGADRTVEPALAPALD</sequence>
<feature type="transmembrane region" description="Helical" evidence="6">
    <location>
        <begin position="352"/>
        <end position="371"/>
    </location>
</feature>
<feature type="transmembrane region" description="Helical" evidence="6">
    <location>
        <begin position="117"/>
        <end position="137"/>
    </location>
</feature>
<keyword evidence="9" id="KW-1185">Reference proteome</keyword>
<gene>
    <name evidence="8" type="ORF">FK531_00605</name>
</gene>
<dbReference type="Gene3D" id="1.20.1250.20">
    <property type="entry name" value="MFS general substrate transporter like domains"/>
    <property type="match status" value="2"/>
</dbReference>
<evidence type="ECO:0000313" key="8">
    <source>
        <dbReference type="EMBL" id="TQF74642.1"/>
    </source>
</evidence>
<name>A0A541BQP2_9NOCA</name>
<feature type="transmembrane region" description="Helical" evidence="6">
    <location>
        <begin position="323"/>
        <end position="345"/>
    </location>
</feature>
<dbReference type="PANTHER" id="PTHR23501">
    <property type="entry name" value="MAJOR FACILITATOR SUPERFAMILY"/>
    <property type="match status" value="1"/>
</dbReference>
<evidence type="ECO:0000313" key="9">
    <source>
        <dbReference type="Proteomes" id="UP000316256"/>
    </source>
</evidence>
<feature type="transmembrane region" description="Helical" evidence="6">
    <location>
        <begin position="461"/>
        <end position="480"/>
    </location>
</feature>
<proteinExistence type="predicted"/>
<dbReference type="Pfam" id="PF07690">
    <property type="entry name" value="MFS_1"/>
    <property type="match status" value="1"/>
</dbReference>
<feature type="transmembrane region" description="Helical" evidence="6">
    <location>
        <begin position="179"/>
        <end position="198"/>
    </location>
</feature>
<keyword evidence="3 6" id="KW-0812">Transmembrane</keyword>
<dbReference type="GO" id="GO:0022857">
    <property type="term" value="F:transmembrane transporter activity"/>
    <property type="evidence" value="ECO:0007669"/>
    <property type="project" value="InterPro"/>
</dbReference>
<evidence type="ECO:0000256" key="1">
    <source>
        <dbReference type="ARBA" id="ARBA00004651"/>
    </source>
</evidence>
<dbReference type="RefSeq" id="WP_142094727.1">
    <property type="nucleotide sequence ID" value="NZ_VIGH01000001.1"/>
</dbReference>
<protein>
    <submittedName>
        <fullName evidence="8">MFS transporter</fullName>
    </submittedName>
</protein>
<feature type="transmembrane region" description="Helical" evidence="6">
    <location>
        <begin position="25"/>
        <end position="50"/>
    </location>
</feature>
<organism evidence="8 9">
    <name type="scientific">Rhodococcus spelaei</name>
    <dbReference type="NCBI Taxonomy" id="2546320"/>
    <lineage>
        <taxon>Bacteria</taxon>
        <taxon>Bacillati</taxon>
        <taxon>Actinomycetota</taxon>
        <taxon>Actinomycetes</taxon>
        <taxon>Mycobacteriales</taxon>
        <taxon>Nocardiaceae</taxon>
        <taxon>Rhodococcus</taxon>
    </lineage>
</organism>
<evidence type="ECO:0000256" key="4">
    <source>
        <dbReference type="ARBA" id="ARBA00022989"/>
    </source>
</evidence>
<keyword evidence="2" id="KW-0813">Transport</keyword>
<feature type="transmembrane region" description="Helical" evidence="6">
    <location>
        <begin position="413"/>
        <end position="435"/>
    </location>
</feature>